<organism evidence="1">
    <name type="scientific">Arundo donax</name>
    <name type="common">Giant reed</name>
    <name type="synonym">Donax arundinaceus</name>
    <dbReference type="NCBI Taxonomy" id="35708"/>
    <lineage>
        <taxon>Eukaryota</taxon>
        <taxon>Viridiplantae</taxon>
        <taxon>Streptophyta</taxon>
        <taxon>Embryophyta</taxon>
        <taxon>Tracheophyta</taxon>
        <taxon>Spermatophyta</taxon>
        <taxon>Magnoliopsida</taxon>
        <taxon>Liliopsida</taxon>
        <taxon>Poales</taxon>
        <taxon>Poaceae</taxon>
        <taxon>PACMAD clade</taxon>
        <taxon>Arundinoideae</taxon>
        <taxon>Arundineae</taxon>
        <taxon>Arundo</taxon>
    </lineage>
</organism>
<protein>
    <submittedName>
        <fullName evidence="1">Uncharacterized protein</fullName>
    </submittedName>
</protein>
<name>A0A0A9GQ83_ARUDO</name>
<reference evidence="1" key="1">
    <citation type="submission" date="2014-09" db="EMBL/GenBank/DDBJ databases">
        <authorList>
            <person name="Magalhaes I.L.F."/>
            <person name="Oliveira U."/>
            <person name="Santos F.R."/>
            <person name="Vidigal T.H.D.A."/>
            <person name="Brescovit A.D."/>
            <person name="Santos A.J."/>
        </authorList>
    </citation>
    <scope>NUCLEOTIDE SEQUENCE</scope>
    <source>
        <tissue evidence="1">Shoot tissue taken approximately 20 cm above the soil surface</tissue>
    </source>
</reference>
<sequence>MKWPPNSFVLDAKHASVHIDLCPGRFGESVIAICSDLRLMEFTRWQAVYSYGGSFYCISVQS</sequence>
<dbReference type="EMBL" id="GBRH01170581">
    <property type="protein sequence ID" value="JAE27315.1"/>
    <property type="molecule type" value="Transcribed_RNA"/>
</dbReference>
<reference evidence="1" key="2">
    <citation type="journal article" date="2015" name="Data Brief">
        <title>Shoot transcriptome of the giant reed, Arundo donax.</title>
        <authorList>
            <person name="Barrero R.A."/>
            <person name="Guerrero F.D."/>
            <person name="Moolhuijzen P."/>
            <person name="Goolsby J.A."/>
            <person name="Tidwell J."/>
            <person name="Bellgard S.E."/>
            <person name="Bellgard M.I."/>
        </authorList>
    </citation>
    <scope>NUCLEOTIDE SEQUENCE</scope>
    <source>
        <tissue evidence="1">Shoot tissue taken approximately 20 cm above the soil surface</tissue>
    </source>
</reference>
<accession>A0A0A9GQ83</accession>
<dbReference type="AlphaFoldDB" id="A0A0A9GQ83"/>
<proteinExistence type="predicted"/>
<evidence type="ECO:0000313" key="1">
    <source>
        <dbReference type="EMBL" id="JAE27315.1"/>
    </source>
</evidence>